<evidence type="ECO:0000313" key="8">
    <source>
        <dbReference type="Proteomes" id="UP000265120"/>
    </source>
</evidence>
<dbReference type="GO" id="GO:0003950">
    <property type="term" value="F:NAD+ poly-ADP-ribosyltransferase activity"/>
    <property type="evidence" value="ECO:0007669"/>
    <property type="project" value="TreeGrafter"/>
</dbReference>
<protein>
    <submittedName>
        <fullName evidence="7">Poly(ADP-ribose) polymerase family member 9</fullName>
    </submittedName>
</protein>
<evidence type="ECO:0000313" key="7">
    <source>
        <dbReference type="Ensembl" id="ENSCSEP00000028259.1"/>
    </source>
</evidence>
<proteinExistence type="predicted"/>
<evidence type="ECO:0000256" key="1">
    <source>
        <dbReference type="ARBA" id="ARBA00004123"/>
    </source>
</evidence>
<dbReference type="Gene3D" id="3.90.228.10">
    <property type="match status" value="1"/>
</dbReference>
<evidence type="ECO:0000256" key="5">
    <source>
        <dbReference type="ARBA" id="ARBA00023242"/>
    </source>
</evidence>
<dbReference type="GO" id="GO:0003714">
    <property type="term" value="F:transcription corepressor activity"/>
    <property type="evidence" value="ECO:0007669"/>
    <property type="project" value="TreeGrafter"/>
</dbReference>
<keyword evidence="4" id="KW-0520">NAD</keyword>
<keyword evidence="2" id="KW-0328">Glycosyltransferase</keyword>
<organism evidence="7 8">
    <name type="scientific">Cynoglossus semilaevis</name>
    <name type="common">Tongue sole</name>
    <dbReference type="NCBI Taxonomy" id="244447"/>
    <lineage>
        <taxon>Eukaryota</taxon>
        <taxon>Metazoa</taxon>
        <taxon>Chordata</taxon>
        <taxon>Craniata</taxon>
        <taxon>Vertebrata</taxon>
        <taxon>Euteleostomi</taxon>
        <taxon>Actinopterygii</taxon>
        <taxon>Neopterygii</taxon>
        <taxon>Teleostei</taxon>
        <taxon>Neoteleostei</taxon>
        <taxon>Acanthomorphata</taxon>
        <taxon>Carangaria</taxon>
        <taxon>Pleuronectiformes</taxon>
        <taxon>Pleuronectoidei</taxon>
        <taxon>Cynoglossidae</taxon>
        <taxon>Cynoglossinae</taxon>
        <taxon>Cynoglossus</taxon>
    </lineage>
</organism>
<dbReference type="InterPro" id="IPR052056">
    <property type="entry name" value="Mono-ARTD/PARP"/>
</dbReference>
<name>A0A3P8WNE6_CYNSE</name>
<dbReference type="CDD" id="cd02907">
    <property type="entry name" value="Macro_Af1521_BAL-like"/>
    <property type="match status" value="1"/>
</dbReference>
<evidence type="ECO:0000256" key="2">
    <source>
        <dbReference type="ARBA" id="ARBA00022676"/>
    </source>
</evidence>
<reference evidence="7 8" key="1">
    <citation type="journal article" date="2014" name="Nat. Genet.">
        <title>Whole-genome sequence of a flatfish provides insights into ZW sex chromosome evolution and adaptation to a benthic lifestyle.</title>
        <authorList>
            <person name="Chen S."/>
            <person name="Zhang G."/>
            <person name="Shao C."/>
            <person name="Huang Q."/>
            <person name="Liu G."/>
            <person name="Zhang P."/>
            <person name="Song W."/>
            <person name="An N."/>
            <person name="Chalopin D."/>
            <person name="Volff J.N."/>
            <person name="Hong Y."/>
            <person name="Li Q."/>
            <person name="Sha Z."/>
            <person name="Zhou H."/>
            <person name="Xie M."/>
            <person name="Yu Q."/>
            <person name="Liu Y."/>
            <person name="Xiang H."/>
            <person name="Wang N."/>
            <person name="Wu K."/>
            <person name="Yang C."/>
            <person name="Zhou Q."/>
            <person name="Liao X."/>
            <person name="Yang L."/>
            <person name="Hu Q."/>
            <person name="Zhang J."/>
            <person name="Meng L."/>
            <person name="Jin L."/>
            <person name="Tian Y."/>
            <person name="Lian J."/>
            <person name="Yang J."/>
            <person name="Miao G."/>
            <person name="Liu S."/>
            <person name="Liang Z."/>
            <person name="Yan F."/>
            <person name="Li Y."/>
            <person name="Sun B."/>
            <person name="Zhang H."/>
            <person name="Zhang J."/>
            <person name="Zhu Y."/>
            <person name="Du M."/>
            <person name="Zhao Y."/>
            <person name="Schartl M."/>
            <person name="Tang Q."/>
            <person name="Wang J."/>
        </authorList>
    </citation>
    <scope>NUCLEOTIDE SEQUENCE</scope>
</reference>
<evidence type="ECO:0000256" key="3">
    <source>
        <dbReference type="ARBA" id="ARBA00022679"/>
    </source>
</evidence>
<dbReference type="GO" id="GO:0005737">
    <property type="term" value="C:cytoplasm"/>
    <property type="evidence" value="ECO:0007669"/>
    <property type="project" value="TreeGrafter"/>
</dbReference>
<dbReference type="GO" id="GO:0060335">
    <property type="term" value="P:positive regulation of type II interferon-mediated signaling pathway"/>
    <property type="evidence" value="ECO:0007669"/>
    <property type="project" value="TreeGrafter"/>
</dbReference>
<dbReference type="InterPro" id="IPR002589">
    <property type="entry name" value="Macro_dom"/>
</dbReference>
<dbReference type="SUPFAM" id="SSF56399">
    <property type="entry name" value="ADP-ribosylation"/>
    <property type="match status" value="1"/>
</dbReference>
<dbReference type="PANTHER" id="PTHR14453">
    <property type="entry name" value="PARP/ZINC FINGER CCCH TYPE DOMAIN CONTAINING PROTEIN"/>
    <property type="match status" value="1"/>
</dbReference>
<dbReference type="Pfam" id="PF01661">
    <property type="entry name" value="Macro"/>
    <property type="match status" value="2"/>
</dbReference>
<keyword evidence="3" id="KW-0808">Transferase</keyword>
<dbReference type="GO" id="GO:0044389">
    <property type="term" value="F:ubiquitin-like protein ligase binding"/>
    <property type="evidence" value="ECO:0007669"/>
    <property type="project" value="TreeGrafter"/>
</dbReference>
<dbReference type="InterPro" id="IPR043472">
    <property type="entry name" value="Macro_dom-like"/>
</dbReference>
<dbReference type="Gene3D" id="3.40.220.10">
    <property type="entry name" value="Leucine Aminopeptidase, subunit E, domain 1"/>
    <property type="match status" value="2"/>
</dbReference>
<dbReference type="PROSITE" id="PS51154">
    <property type="entry name" value="MACRO"/>
    <property type="match status" value="2"/>
</dbReference>
<dbReference type="GO" id="GO:1990404">
    <property type="term" value="F:NAD+-protein mono-ADP-ribosyltransferase activity"/>
    <property type="evidence" value="ECO:0007669"/>
    <property type="project" value="TreeGrafter"/>
</dbReference>
<reference evidence="7" key="2">
    <citation type="submission" date="2025-08" db="UniProtKB">
        <authorList>
            <consortium name="Ensembl"/>
        </authorList>
    </citation>
    <scope>IDENTIFICATION</scope>
</reference>
<keyword evidence="8" id="KW-1185">Reference proteome</keyword>
<reference evidence="7" key="3">
    <citation type="submission" date="2025-09" db="UniProtKB">
        <authorList>
            <consortium name="Ensembl"/>
        </authorList>
    </citation>
    <scope>IDENTIFICATION</scope>
</reference>
<dbReference type="PANTHER" id="PTHR14453:SF70">
    <property type="entry name" value="PROTEIN MONO-ADP-RIBOSYLTRANSFERASE PARP9"/>
    <property type="match status" value="1"/>
</dbReference>
<feature type="domain" description="Macro" evidence="6">
    <location>
        <begin position="39"/>
        <end position="227"/>
    </location>
</feature>
<accession>A0A3P8WNE6</accession>
<dbReference type="Ensembl" id="ENSCSET00000028637.1">
    <property type="protein sequence ID" value="ENSCSEP00000028259.1"/>
    <property type="gene ID" value="ENSCSEG00000018017.1"/>
</dbReference>
<feature type="domain" description="Macro" evidence="6">
    <location>
        <begin position="219"/>
        <end position="394"/>
    </location>
</feature>
<dbReference type="GO" id="GO:0070212">
    <property type="term" value="P:protein poly-ADP-ribosylation"/>
    <property type="evidence" value="ECO:0007669"/>
    <property type="project" value="TreeGrafter"/>
</dbReference>
<dbReference type="GO" id="GO:0005634">
    <property type="term" value="C:nucleus"/>
    <property type="evidence" value="ECO:0007669"/>
    <property type="project" value="UniProtKB-SubCell"/>
</dbReference>
<keyword evidence="5" id="KW-0539">Nucleus</keyword>
<dbReference type="GO" id="GO:0010629">
    <property type="term" value="P:negative regulation of gene expression"/>
    <property type="evidence" value="ECO:0007669"/>
    <property type="project" value="TreeGrafter"/>
</dbReference>
<dbReference type="SMART" id="SM00506">
    <property type="entry name" value="A1pp"/>
    <property type="match status" value="2"/>
</dbReference>
<evidence type="ECO:0000259" key="6">
    <source>
        <dbReference type="PROSITE" id="PS51154"/>
    </source>
</evidence>
<comment type="subcellular location">
    <subcellularLocation>
        <location evidence="1">Nucleus</location>
    </subcellularLocation>
</comment>
<dbReference type="SUPFAM" id="SSF52949">
    <property type="entry name" value="Macro domain-like"/>
    <property type="match status" value="2"/>
</dbReference>
<dbReference type="Proteomes" id="UP000265120">
    <property type="component" value="Chromosome 16"/>
</dbReference>
<dbReference type="AlphaFoldDB" id="A0A3P8WNE6"/>
<evidence type="ECO:0000256" key="4">
    <source>
        <dbReference type="ARBA" id="ARBA00023027"/>
    </source>
</evidence>
<sequence>MAGNVIPLQEPFANIKGQFYSTLKQVLQNKFGCQPIFEGKRFTGVLPGGVLLSVWKDDLINVRVDAVVNAANTQLEHHGGLAQSLCLAGGPKIQFESRYFIKRNGELNTGDAVEGTAGHLPCKALIHAVGPCLSPYPTSTEVALAEPLLKKAIKNVLKIVVKQQFKTVAIPALSSGIFNFPRDRCADIIVSTVKHFCQNPRGIEEILLVNNDEPTVWEMERACRQLLTSNQPLTSNHVLMTLKWDVIVNSVSADRDFTKGAISSALLNKAGFAIWEELKLAKQNGSIFVTSGHALQCKQVYHTLYIYKGDPALLRAAVFECLWMAFLSQMRSIAFPAIGTGGLQFSNREVASIMVSTVAEYAWNSPEALKVDFIIFPSDMDTYKVIKQKIFFCQNVSLEQGGPVKHAPCIRLNGPSDESNLEAKRWLNDIFTHSGVVTIRNNFIQHFGEEDYTKLFLSHKSVSIQESFDKGHTEMTITGKPCDVAYAAVQVEAMLCRIHKSFVQEERRAMSVMTKKRVTFQRKTVDHNNPTYLKMESDFIKEGLFILKVEKVETPTLQVLFDLKKTQLQCLSSQKMFQLVPSQFCDTVCQIGFHTEYPAFGEGIYFSGSVRKALEVWREKHEEYLYFVEADVLTGRSTPGRPGIIEPPVTDTNPKVLFDSLSGGPEVSVVFSTYQAVPKYIITCSNIDE</sequence>
<dbReference type="GeneTree" id="ENSGT00940000158837"/>